<dbReference type="CDD" id="cd00144">
    <property type="entry name" value="MPP_PPP_family"/>
    <property type="match status" value="1"/>
</dbReference>
<keyword evidence="1" id="KW-0378">Hydrolase</keyword>
<dbReference type="PROSITE" id="PS00125">
    <property type="entry name" value="SER_THR_PHOSPHATASE"/>
    <property type="match status" value="1"/>
</dbReference>
<feature type="region of interest" description="Disordered" evidence="2">
    <location>
        <begin position="1"/>
        <end position="118"/>
    </location>
</feature>
<keyword evidence="5" id="KW-1185">Reference proteome</keyword>
<dbReference type="AlphaFoldDB" id="A0A9Q0M0F9"/>
<dbReference type="GO" id="GO:0004722">
    <property type="term" value="F:protein serine/threonine phosphatase activity"/>
    <property type="evidence" value="ECO:0007669"/>
    <property type="project" value="UniProtKB-EC"/>
</dbReference>
<dbReference type="InterPro" id="IPR006186">
    <property type="entry name" value="Ser/Thr-sp_prot-phosphatase"/>
</dbReference>
<dbReference type="Proteomes" id="UP001142055">
    <property type="component" value="Chromosome 3"/>
</dbReference>
<evidence type="ECO:0000313" key="5">
    <source>
        <dbReference type="Proteomes" id="UP001142055"/>
    </source>
</evidence>
<dbReference type="OrthoDB" id="6513944at2759"/>
<comment type="caution">
    <text evidence="4">The sequence shown here is derived from an EMBL/GenBank/DDBJ whole genome shotgun (WGS) entry which is preliminary data.</text>
</comment>
<accession>A0A9Q0M0F9</accession>
<proteinExistence type="inferred from homology"/>
<dbReference type="SMART" id="SM00156">
    <property type="entry name" value="PP2Ac"/>
    <property type="match status" value="1"/>
</dbReference>
<dbReference type="Gene3D" id="3.60.21.10">
    <property type="match status" value="1"/>
</dbReference>
<feature type="domain" description="Serine/threonine specific protein phosphatases" evidence="3">
    <location>
        <begin position="362"/>
        <end position="367"/>
    </location>
</feature>
<organism evidence="4 5">
    <name type="scientific">Blomia tropicalis</name>
    <name type="common">Mite</name>
    <dbReference type="NCBI Taxonomy" id="40697"/>
    <lineage>
        <taxon>Eukaryota</taxon>
        <taxon>Metazoa</taxon>
        <taxon>Ecdysozoa</taxon>
        <taxon>Arthropoda</taxon>
        <taxon>Chelicerata</taxon>
        <taxon>Arachnida</taxon>
        <taxon>Acari</taxon>
        <taxon>Acariformes</taxon>
        <taxon>Sarcoptiformes</taxon>
        <taxon>Astigmata</taxon>
        <taxon>Glycyphagoidea</taxon>
        <taxon>Echimyopodidae</taxon>
        <taxon>Blomia</taxon>
    </lineage>
</organism>
<dbReference type="PRINTS" id="PR00114">
    <property type="entry name" value="STPHPHTASE"/>
</dbReference>
<dbReference type="EMBL" id="JAPWDV010000003">
    <property type="protein sequence ID" value="KAJ6216691.1"/>
    <property type="molecule type" value="Genomic_DNA"/>
</dbReference>
<dbReference type="InterPro" id="IPR004843">
    <property type="entry name" value="Calcineurin-like_PHP"/>
</dbReference>
<reference evidence="4" key="1">
    <citation type="submission" date="2022-12" db="EMBL/GenBank/DDBJ databases">
        <title>Genome assemblies of Blomia tropicalis.</title>
        <authorList>
            <person name="Cui Y."/>
        </authorList>
    </citation>
    <scope>NUCLEOTIDE SEQUENCE</scope>
    <source>
        <tissue evidence="4">Adult mites</tissue>
    </source>
</reference>
<comment type="catalytic activity">
    <reaction evidence="1">
        <text>O-phospho-L-threonyl-[protein] + H2O = L-threonyl-[protein] + phosphate</text>
        <dbReference type="Rhea" id="RHEA:47004"/>
        <dbReference type="Rhea" id="RHEA-COMP:11060"/>
        <dbReference type="Rhea" id="RHEA-COMP:11605"/>
        <dbReference type="ChEBI" id="CHEBI:15377"/>
        <dbReference type="ChEBI" id="CHEBI:30013"/>
        <dbReference type="ChEBI" id="CHEBI:43474"/>
        <dbReference type="ChEBI" id="CHEBI:61977"/>
        <dbReference type="EC" id="3.1.3.16"/>
    </reaction>
</comment>
<evidence type="ECO:0000256" key="2">
    <source>
        <dbReference type="SAM" id="MobiDB-lite"/>
    </source>
</evidence>
<sequence length="618" mass="70500">MTKKSSKSSSSAKSSNTVKSTKTSPASHATGPLQSQQQNHSQAQSQSNKIPMKKKSSISRVTISSDPSTIMYSGSLSDSGSSHSGINRPRSQISNHSHSSSHHSNHSNHHSHHQQEMIESKSIENIASSILHNVSSITGSRTGKNRNRVNPLKYKCKLPNKNQPIEASASDLVSNNSAHLTLEPSQIYTPEVREEFSHSTVKKFAGTEYDPERFLYPGQADSLLDRKVDPKKLLNFIENYMAQYYNITNDSDAFSQRRMLMDDCLWDNLAYLIPLLCNQMVQILQNEMLVTTVEPDALVFGDIHGNFNDIYYIYTNFITNPKYEKYRFIFLGDYVDRGPKPLEILCLLFCLKLDNPKRFVLLRGNHEVLKVNRKYGFKALCSHIFEDTYVKHRITGKLAYESFNRTFTYFPVAALVKGSGRHGLFLCHGGIPNPKLKPDLSRSSSPWTVAELNALNAEFHPAMLEPSRNSPRGLRALNELLWNDPIPIRLGDKKRFQRKPFYKNKKRGGHCSFFTELALIQFLEANHVEMLIRGHQYRHCKRTGFHYDFDYRMLTLFSSSNYCGTQRNTTSYAAIIGSECQVKPHVLRTIDEAYLYKDFNILKLTVDRKTNDISEIVF</sequence>
<comment type="similarity">
    <text evidence="1">Belongs to the PPP phosphatase family.</text>
</comment>
<name>A0A9Q0M0F9_BLOTA</name>
<dbReference type="InterPro" id="IPR029052">
    <property type="entry name" value="Metallo-depent_PP-like"/>
</dbReference>
<feature type="compositionally biased region" description="Basic residues" evidence="2">
    <location>
        <begin position="99"/>
        <end position="112"/>
    </location>
</feature>
<feature type="compositionally biased region" description="Low complexity" evidence="2">
    <location>
        <begin position="73"/>
        <end position="85"/>
    </location>
</feature>
<dbReference type="PANTHER" id="PTHR11668:SF496">
    <property type="entry name" value="SERINE_THREONINE-PROTEIN PHOSPHATASE"/>
    <property type="match status" value="1"/>
</dbReference>
<feature type="compositionally biased region" description="Polar residues" evidence="2">
    <location>
        <begin position="58"/>
        <end position="72"/>
    </location>
</feature>
<evidence type="ECO:0000259" key="3">
    <source>
        <dbReference type="PROSITE" id="PS00125"/>
    </source>
</evidence>
<feature type="compositionally biased region" description="Low complexity" evidence="2">
    <location>
        <begin position="34"/>
        <end position="47"/>
    </location>
</feature>
<evidence type="ECO:0000313" key="4">
    <source>
        <dbReference type="EMBL" id="KAJ6216691.1"/>
    </source>
</evidence>
<dbReference type="PANTHER" id="PTHR11668">
    <property type="entry name" value="SERINE/THREONINE PROTEIN PHOSPHATASE"/>
    <property type="match status" value="1"/>
</dbReference>
<dbReference type="EC" id="3.1.3.16" evidence="1"/>
<dbReference type="SUPFAM" id="SSF56300">
    <property type="entry name" value="Metallo-dependent phosphatases"/>
    <property type="match status" value="1"/>
</dbReference>
<feature type="compositionally biased region" description="Low complexity" evidence="2">
    <location>
        <begin position="7"/>
        <end position="24"/>
    </location>
</feature>
<evidence type="ECO:0000256" key="1">
    <source>
        <dbReference type="RuleBase" id="RU004273"/>
    </source>
</evidence>
<gene>
    <name evidence="4" type="ORF">RDWZM_007848</name>
</gene>
<dbReference type="Pfam" id="PF00149">
    <property type="entry name" value="Metallophos"/>
    <property type="match status" value="1"/>
</dbReference>
<protein>
    <recommendedName>
        <fullName evidence="1">Serine/threonine-protein phosphatase</fullName>
        <ecNumber evidence="1">3.1.3.16</ecNumber>
    </recommendedName>
</protein>
<dbReference type="InterPro" id="IPR050341">
    <property type="entry name" value="PP1_catalytic_subunit"/>
</dbReference>